<comment type="similarity">
    <text evidence="1">Belongs to the ATP-dependent AMP-binding enzyme family.</text>
</comment>
<organism evidence="7 9">
    <name type="scientific">Moraxella lacunata</name>
    <dbReference type="NCBI Taxonomy" id="477"/>
    <lineage>
        <taxon>Bacteria</taxon>
        <taxon>Pseudomonadati</taxon>
        <taxon>Pseudomonadota</taxon>
        <taxon>Gammaproteobacteria</taxon>
        <taxon>Moraxellales</taxon>
        <taxon>Moraxellaceae</taxon>
        <taxon>Moraxella</taxon>
    </lineage>
</organism>
<dbReference type="EC" id="6.2.1.3" evidence="8"/>
<dbReference type="InterPro" id="IPR045851">
    <property type="entry name" value="AMP-bd_C_sf"/>
</dbReference>
<dbReference type="Gene3D" id="3.40.50.12780">
    <property type="entry name" value="N-terminal domain of ligase-like"/>
    <property type="match status" value="1"/>
</dbReference>
<evidence type="ECO:0000256" key="2">
    <source>
        <dbReference type="ARBA" id="ARBA00022598"/>
    </source>
</evidence>
<evidence type="ECO:0000256" key="4">
    <source>
        <dbReference type="ARBA" id="ARBA00023098"/>
    </source>
</evidence>
<reference evidence="8 10" key="3">
    <citation type="submission" date="2018-06" db="EMBL/GenBank/DDBJ databases">
        <authorList>
            <consortium name="Pathogen Informatics"/>
            <person name="Doyle S."/>
        </authorList>
    </citation>
    <scope>NUCLEOTIDE SEQUENCE [LARGE SCALE GENOMIC DNA]</scope>
    <source>
        <strain evidence="8 10">NCTC7911</strain>
    </source>
</reference>
<dbReference type="PANTHER" id="PTHR43859:SF4">
    <property type="entry name" value="BUTANOATE--COA LIGASE AAE1-RELATED"/>
    <property type="match status" value="1"/>
</dbReference>
<dbReference type="Pfam" id="PF00501">
    <property type="entry name" value="AMP-binding"/>
    <property type="match status" value="1"/>
</dbReference>
<dbReference type="NCBIfam" id="NF004837">
    <property type="entry name" value="PRK06187.1"/>
    <property type="match status" value="1"/>
</dbReference>
<reference evidence="7" key="2">
    <citation type="submission" date="2017-03" db="EMBL/GenBank/DDBJ databases">
        <authorList>
            <person name="Afonso C.L."/>
            <person name="Miller P.J."/>
            <person name="Scott M.A."/>
            <person name="Spackman E."/>
            <person name="Goraichik I."/>
            <person name="Dimitrov K.M."/>
            <person name="Suarez D.L."/>
            <person name="Swayne D.E."/>
        </authorList>
    </citation>
    <scope>NUCLEOTIDE SEQUENCE</scope>
    <source>
        <strain evidence="7">CCUG 4441</strain>
    </source>
</reference>
<keyword evidence="2 7" id="KW-0436">Ligase</keyword>
<dbReference type="InterPro" id="IPR000873">
    <property type="entry name" value="AMP-dep_synth/lig_dom"/>
</dbReference>
<evidence type="ECO:0000313" key="10">
    <source>
        <dbReference type="Proteomes" id="UP000254107"/>
    </source>
</evidence>
<evidence type="ECO:0000313" key="7">
    <source>
        <dbReference type="EMBL" id="OPH34309.1"/>
    </source>
</evidence>
<dbReference type="Gene3D" id="3.30.300.30">
    <property type="match status" value="1"/>
</dbReference>
<name>A0A1V4GNR0_MORLA</name>
<evidence type="ECO:0000259" key="5">
    <source>
        <dbReference type="Pfam" id="PF00501"/>
    </source>
</evidence>
<accession>A0A1V4GNR0</accession>
<dbReference type="PANTHER" id="PTHR43859">
    <property type="entry name" value="ACYL-ACTIVATING ENZYME"/>
    <property type="match status" value="1"/>
</dbReference>
<keyword evidence="10" id="KW-1185">Reference proteome</keyword>
<feature type="domain" description="AMP-dependent synthetase/ligase" evidence="5">
    <location>
        <begin position="34"/>
        <end position="404"/>
    </location>
</feature>
<keyword evidence="3" id="KW-0276">Fatty acid metabolism</keyword>
<evidence type="ECO:0000259" key="6">
    <source>
        <dbReference type="Pfam" id="PF13193"/>
    </source>
</evidence>
<dbReference type="RefSeq" id="WP_062498579.1">
    <property type="nucleotide sequence ID" value="NZ_MXAN01000086.1"/>
</dbReference>
<dbReference type="InterPro" id="IPR025110">
    <property type="entry name" value="AMP-bd_C"/>
</dbReference>
<evidence type="ECO:0000313" key="9">
    <source>
        <dbReference type="Proteomes" id="UP000191025"/>
    </source>
</evidence>
<dbReference type="GeneID" id="302270795"/>
<protein>
    <submittedName>
        <fullName evidence="7 8">Long-chain-fatty-acid--CoA ligase</fullName>
        <ecNumber evidence="8">6.2.1.3</ecNumber>
    </submittedName>
</protein>
<gene>
    <name evidence="8" type="primary">fadD_1</name>
    <name evidence="7" type="ORF">B5J94_11565</name>
    <name evidence="8" type="ORF">NCTC7911_02273</name>
</gene>
<dbReference type="Proteomes" id="UP000191025">
    <property type="component" value="Unassembled WGS sequence"/>
</dbReference>
<feature type="domain" description="AMP-binding enzyme C-terminal" evidence="6">
    <location>
        <begin position="454"/>
        <end position="535"/>
    </location>
</feature>
<reference evidence="9" key="1">
    <citation type="submission" date="2017-03" db="EMBL/GenBank/DDBJ databases">
        <title>Draft genome sequence of Moraxella equi CCUG 4950T type strain.</title>
        <authorList>
            <person name="Salva-Serra F."/>
            <person name="Engstrom-Jakobsson H."/>
            <person name="Thorell K."/>
            <person name="Jaen-Luchoro D."/>
            <person name="Gonzales-Siles L."/>
            <person name="Karlsson R."/>
            <person name="Yazdan S."/>
            <person name="Boulund F."/>
            <person name="Johnning A."/>
            <person name="Engstrand L."/>
            <person name="Kristiansson E."/>
            <person name="Moore E."/>
        </authorList>
    </citation>
    <scope>NUCLEOTIDE SEQUENCE [LARGE SCALE GENOMIC DNA]</scope>
    <source>
        <strain evidence="9">CCUG 4441</strain>
    </source>
</reference>
<dbReference type="EMBL" id="UGQC01000001">
    <property type="protein sequence ID" value="STZ00861.1"/>
    <property type="molecule type" value="Genomic_DNA"/>
</dbReference>
<evidence type="ECO:0000256" key="3">
    <source>
        <dbReference type="ARBA" id="ARBA00022832"/>
    </source>
</evidence>
<evidence type="ECO:0000313" key="8">
    <source>
        <dbReference type="EMBL" id="STZ00861.1"/>
    </source>
</evidence>
<dbReference type="EMBL" id="MXAN01000086">
    <property type="protein sequence ID" value="OPH34309.1"/>
    <property type="molecule type" value="Genomic_DNA"/>
</dbReference>
<dbReference type="GO" id="GO:0004467">
    <property type="term" value="F:long-chain fatty acid-CoA ligase activity"/>
    <property type="evidence" value="ECO:0007669"/>
    <property type="project" value="UniProtKB-EC"/>
</dbReference>
<proteinExistence type="inferred from homology"/>
<dbReference type="AlphaFoldDB" id="A0A1V4GNR0"/>
<dbReference type="Proteomes" id="UP000254107">
    <property type="component" value="Unassembled WGS sequence"/>
</dbReference>
<keyword evidence="4" id="KW-0443">Lipid metabolism</keyword>
<evidence type="ECO:0000256" key="1">
    <source>
        <dbReference type="ARBA" id="ARBA00006432"/>
    </source>
</evidence>
<dbReference type="SUPFAM" id="SSF56801">
    <property type="entry name" value="Acetyl-CoA synthetase-like"/>
    <property type="match status" value="1"/>
</dbReference>
<dbReference type="Pfam" id="PF13193">
    <property type="entry name" value="AMP-binding_C"/>
    <property type="match status" value="1"/>
</dbReference>
<sequence>MHDHIHGYEASPHAYPFPLIIKQLLNRAKTVSLDQEIFYADKARFTYREFLGRIQRFANVLTDLGLKRGDVVAVMDWDSHRYLEAYFAIPMLGLILQTVNIRLSPEKILYTLNHAKPKALLLNSEFMPMIGNHVHDVPSVEKIIWLDDHATPAPDFVVGEYEELLSRADDTFEFEDFDENTIATTFYTSGTTGDPKGVFFSHRQIVLHAMAVTMGASLNPDEVGLRYSDVYMPITPMFHVNGWGIPYVATMIGLKQIYPSRYVPSLLVDLAIKHKVSFTHCVPTILQMMLKEASERDIAFDGLKMIIGGSRLTEGLAKSALVHGIQVYTAYGMSETCPVITVATFDKKEPLTPENSLATRVSTGVPVPLVDLQIWNEHGQILPQDGKTAGEVVVRTPWLTQSYFKNQDAGDELWTGGYLHTQDIAHMDDKGVVRVTDRLKDVIKSGGEWVSSLEIETILSLHPSVADIAVIGVPDDKWGERPLALVVKKPNHDDITPDDILALAHQAYEREIIPKYGIPNELRFVADIPKTSVGKHDKKVIRMLVADGEL</sequence>
<dbReference type="InterPro" id="IPR042099">
    <property type="entry name" value="ANL_N_sf"/>
</dbReference>